<dbReference type="RefSeq" id="WP_097012220.1">
    <property type="nucleotide sequence ID" value="NZ_LT907975.1"/>
</dbReference>
<dbReference type="InterPro" id="IPR041854">
    <property type="entry name" value="BFD-like_2Fe2S-bd_dom_sf"/>
</dbReference>
<proteinExistence type="predicted"/>
<dbReference type="Proteomes" id="UP000219215">
    <property type="component" value="Chromosome DPRO"/>
</dbReference>
<reference evidence="2" key="1">
    <citation type="submission" date="2017-09" db="EMBL/GenBank/DDBJ databases">
        <authorList>
            <person name="Regsiter A."/>
            <person name="William W."/>
        </authorList>
    </citation>
    <scope>NUCLEOTIDE SEQUENCE [LARGE SCALE GENOMIC DNA]</scope>
    <source>
        <strain evidence="2">500-1</strain>
    </source>
</reference>
<dbReference type="AlphaFoldDB" id="A0A2C8F9W3"/>
<dbReference type="KEGG" id="pprf:DPRO_2434"/>
<gene>
    <name evidence="1" type="ORF">DPRO_2434</name>
</gene>
<sequence>MNEEFRGDAEGIYGLCLSADCEVSWYAQDGSHHFTTAQTETPIWTKDGADPVYACYCNEITRDMVRYCVSRKGMRTPEEIYAHYLDGEPVCACAARNPSGQCCNETFEKMIGEELMETLRCKCG</sequence>
<evidence type="ECO:0008006" key="3">
    <source>
        <dbReference type="Google" id="ProtNLM"/>
    </source>
</evidence>
<dbReference type="OrthoDB" id="9805137at2"/>
<evidence type="ECO:0000313" key="2">
    <source>
        <dbReference type="Proteomes" id="UP000219215"/>
    </source>
</evidence>
<name>A0A2C8F9W3_9BACT</name>
<dbReference type="CDD" id="cd10141">
    <property type="entry name" value="CopZ-like_Fer2_BFD-like"/>
    <property type="match status" value="1"/>
</dbReference>
<accession>A0A2C8F9W3</accession>
<dbReference type="EMBL" id="LT907975">
    <property type="protein sequence ID" value="SOB59342.1"/>
    <property type="molecule type" value="Genomic_DNA"/>
</dbReference>
<protein>
    <recommendedName>
        <fullName evidence="3">CopZ zinc binding domain-containing protein</fullName>
    </recommendedName>
</protein>
<organism evidence="1 2">
    <name type="scientific">Pseudodesulfovibrio profundus</name>
    <dbReference type="NCBI Taxonomy" id="57320"/>
    <lineage>
        <taxon>Bacteria</taxon>
        <taxon>Pseudomonadati</taxon>
        <taxon>Thermodesulfobacteriota</taxon>
        <taxon>Desulfovibrionia</taxon>
        <taxon>Desulfovibrionales</taxon>
        <taxon>Desulfovibrionaceae</taxon>
    </lineage>
</organism>
<dbReference type="Gene3D" id="1.10.10.1100">
    <property type="entry name" value="BFD-like [2Fe-2S]-binding domain"/>
    <property type="match status" value="1"/>
</dbReference>
<keyword evidence="2" id="KW-1185">Reference proteome</keyword>
<evidence type="ECO:0000313" key="1">
    <source>
        <dbReference type="EMBL" id="SOB59342.1"/>
    </source>
</evidence>